<dbReference type="EMBL" id="MT141945">
    <property type="protein sequence ID" value="QJA72359.1"/>
    <property type="molecule type" value="Genomic_DNA"/>
</dbReference>
<sequence>MVPLNELQSLSELLGLTDWAWQCRDCPARGVVHCTSERIFKSVEVDGDPACKCLNIEYVDTLSP</sequence>
<protein>
    <submittedName>
        <fullName evidence="2">Uncharacterized protein</fullName>
    </submittedName>
</protein>
<dbReference type="AlphaFoldDB" id="A0A6M3L6F2"/>
<gene>
    <name evidence="1" type="ORF">MM415A02783_0006</name>
    <name evidence="2" type="ORF">MM415B02361_0002</name>
</gene>
<name>A0A6M3L6F2_9ZZZZ</name>
<dbReference type="EMBL" id="MT142918">
    <property type="protein sequence ID" value="QJA90507.1"/>
    <property type="molecule type" value="Genomic_DNA"/>
</dbReference>
<reference evidence="2" key="1">
    <citation type="submission" date="2020-03" db="EMBL/GenBank/DDBJ databases">
        <title>The deep terrestrial virosphere.</title>
        <authorList>
            <person name="Holmfeldt K."/>
            <person name="Nilsson E."/>
            <person name="Simone D."/>
            <person name="Lopez-Fernandez M."/>
            <person name="Wu X."/>
            <person name="de Brujin I."/>
            <person name="Lundin D."/>
            <person name="Andersson A."/>
            <person name="Bertilsson S."/>
            <person name="Dopson M."/>
        </authorList>
    </citation>
    <scope>NUCLEOTIDE SEQUENCE</scope>
    <source>
        <strain evidence="1">MM415A02783</strain>
        <strain evidence="2">MM415B02361</strain>
    </source>
</reference>
<evidence type="ECO:0000313" key="2">
    <source>
        <dbReference type="EMBL" id="QJA90507.1"/>
    </source>
</evidence>
<evidence type="ECO:0000313" key="1">
    <source>
        <dbReference type="EMBL" id="QJA72359.1"/>
    </source>
</evidence>
<accession>A0A6M3L6F2</accession>
<proteinExistence type="predicted"/>
<organism evidence="2">
    <name type="scientific">viral metagenome</name>
    <dbReference type="NCBI Taxonomy" id="1070528"/>
    <lineage>
        <taxon>unclassified sequences</taxon>
        <taxon>metagenomes</taxon>
        <taxon>organismal metagenomes</taxon>
    </lineage>
</organism>